<dbReference type="EMBL" id="JACVXA010000014">
    <property type="protein sequence ID" value="MBE3637999.1"/>
    <property type="molecule type" value="Genomic_DNA"/>
</dbReference>
<comment type="caution">
    <text evidence="4">The sequence shown here is derived from an EMBL/GenBank/DDBJ whole genome shotgun (WGS) entry which is preliminary data.</text>
</comment>
<dbReference type="PROSITE" id="PS51318">
    <property type="entry name" value="TAT"/>
    <property type="match status" value="1"/>
</dbReference>
<dbReference type="InterPro" id="IPR006059">
    <property type="entry name" value="SBP"/>
</dbReference>
<feature type="chain" id="PRO_5035329620" evidence="3">
    <location>
        <begin position="31"/>
        <end position="428"/>
    </location>
</feature>
<keyword evidence="5" id="KW-1185">Reference proteome</keyword>
<accession>A0A8J6YX87</accession>
<keyword evidence="3" id="KW-0732">Signal</keyword>
<protein>
    <submittedName>
        <fullName evidence="4">Carbohydrate ABC transporter substrate-binding protein</fullName>
    </submittedName>
</protein>
<evidence type="ECO:0000256" key="1">
    <source>
        <dbReference type="ARBA" id="ARBA00004418"/>
    </source>
</evidence>
<dbReference type="PANTHER" id="PTHR43649">
    <property type="entry name" value="ARABINOSE-BINDING PROTEIN-RELATED"/>
    <property type="match status" value="1"/>
</dbReference>
<evidence type="ECO:0000256" key="3">
    <source>
        <dbReference type="SAM" id="SignalP"/>
    </source>
</evidence>
<dbReference type="Pfam" id="PF13416">
    <property type="entry name" value="SBP_bac_8"/>
    <property type="match status" value="1"/>
</dbReference>
<dbReference type="AlphaFoldDB" id="A0A8J6YX87"/>
<feature type="signal peptide" evidence="3">
    <location>
        <begin position="1"/>
        <end position="30"/>
    </location>
</feature>
<dbReference type="InterPro" id="IPR006311">
    <property type="entry name" value="TAT_signal"/>
</dbReference>
<dbReference type="GO" id="GO:0042597">
    <property type="term" value="C:periplasmic space"/>
    <property type="evidence" value="ECO:0007669"/>
    <property type="project" value="UniProtKB-SubCell"/>
</dbReference>
<comment type="subcellular location">
    <subcellularLocation>
        <location evidence="1">Periplasm</location>
    </subcellularLocation>
</comment>
<evidence type="ECO:0000313" key="5">
    <source>
        <dbReference type="Proteomes" id="UP000609121"/>
    </source>
</evidence>
<evidence type="ECO:0000313" key="4">
    <source>
        <dbReference type="EMBL" id="MBE3637999.1"/>
    </source>
</evidence>
<organism evidence="4 5">
    <name type="scientific">Mangrovicoccus algicola</name>
    <dbReference type="NCBI Taxonomy" id="2771008"/>
    <lineage>
        <taxon>Bacteria</taxon>
        <taxon>Pseudomonadati</taxon>
        <taxon>Pseudomonadota</taxon>
        <taxon>Alphaproteobacteria</taxon>
        <taxon>Rhodobacterales</taxon>
        <taxon>Paracoccaceae</taxon>
        <taxon>Mangrovicoccus</taxon>
    </lineage>
</organism>
<reference evidence="4" key="1">
    <citation type="submission" date="2020-09" db="EMBL/GenBank/DDBJ databases">
        <title>A novel bacterium of genus Mangrovicoccus, isolated from South China Sea.</title>
        <authorList>
            <person name="Huang H."/>
            <person name="Mo K."/>
            <person name="Hu Y."/>
        </authorList>
    </citation>
    <scope>NUCLEOTIDE SEQUENCE</scope>
    <source>
        <strain evidence="4">HB182678</strain>
    </source>
</reference>
<comment type="similarity">
    <text evidence="2">Belongs to the bacterial solute-binding protein 1 family.</text>
</comment>
<sequence>MTTARIDRRQLLAGGMGLALASGLAPMARAAGTPIRMVWWGNEERARRTTEAIRGFEAAQDDAVAVATEYMGWDDYWTRLATQVAGGNAPDLIQMDYRYLFEYVGRGTLLPLDEYLGNALDIEDFGKENLASCSVDGKLYGANVGVNSFGMLLDRAAWEEAGIEAPEIGTSWETFAERCAAFKEATPRRRFYATADTSGQGNSFELWLRQRGKELYTEAGELAYDADDAGEWFDYWAKLRAAGGCVPADVQAQFKNSLETAPITLGTAATDFAFSNQFTGYQAVNKASLDMTALPVLPDGAPGHYLKPSQMFVVSSASKAPEAAVRLAHYLVRDPAGALILGLDRGVPASPAIREALLPELDEAQKKSVAYISAIGDLAGPLPPSPPKGAGEAYAIMLKISQEVAFGMIDPAEGGRKLVTESAASLTR</sequence>
<dbReference type="PANTHER" id="PTHR43649:SF11">
    <property type="entry name" value="ABC TRANSPORTER SUBSTRATE-BINDING PROTEIN YESO-RELATED"/>
    <property type="match status" value="1"/>
</dbReference>
<dbReference type="Proteomes" id="UP000609121">
    <property type="component" value="Unassembled WGS sequence"/>
</dbReference>
<gene>
    <name evidence="4" type="ORF">ICN82_07265</name>
</gene>
<evidence type="ECO:0000256" key="2">
    <source>
        <dbReference type="ARBA" id="ARBA00008520"/>
    </source>
</evidence>
<proteinExistence type="inferred from homology"/>
<dbReference type="InterPro" id="IPR050490">
    <property type="entry name" value="Bact_solute-bd_prot1"/>
</dbReference>
<dbReference type="RefSeq" id="WP_193181257.1">
    <property type="nucleotide sequence ID" value="NZ_JACVXA010000014.1"/>
</dbReference>
<dbReference type="SUPFAM" id="SSF53850">
    <property type="entry name" value="Periplasmic binding protein-like II"/>
    <property type="match status" value="1"/>
</dbReference>
<dbReference type="Gene3D" id="3.40.190.10">
    <property type="entry name" value="Periplasmic binding protein-like II"/>
    <property type="match status" value="2"/>
</dbReference>
<name>A0A8J6YX87_9RHOB</name>